<comment type="caution">
    <text evidence="1">The sequence shown here is derived from an EMBL/GenBank/DDBJ whole genome shotgun (WGS) entry which is preliminary data.</text>
</comment>
<dbReference type="Proteomes" id="UP001060085">
    <property type="component" value="Linkage Group LG06"/>
</dbReference>
<sequence>MKFRIGDRVEVEGHDKGLQGSYFSETFLHKNENSSKKLKEYVDPSFVCPEPLLIQDKCYNLHEHKIEKAYKLHDLRVHHEHEKFNASSRASASSSKPRPKHH</sequence>
<evidence type="ECO:0000313" key="1">
    <source>
        <dbReference type="EMBL" id="KAI5659664.1"/>
    </source>
</evidence>
<keyword evidence="2" id="KW-1185">Reference proteome</keyword>
<proteinExistence type="predicted"/>
<name>A0ACC0AFS8_CATRO</name>
<gene>
    <name evidence="1" type="ORF">M9H77_28457</name>
</gene>
<accession>A0ACC0AFS8</accession>
<reference evidence="2" key="1">
    <citation type="journal article" date="2023" name="Nat. Plants">
        <title>Single-cell RNA sequencing provides a high-resolution roadmap for understanding the multicellular compartmentation of specialized metabolism.</title>
        <authorList>
            <person name="Sun S."/>
            <person name="Shen X."/>
            <person name="Li Y."/>
            <person name="Li Y."/>
            <person name="Wang S."/>
            <person name="Li R."/>
            <person name="Zhang H."/>
            <person name="Shen G."/>
            <person name="Guo B."/>
            <person name="Wei J."/>
            <person name="Xu J."/>
            <person name="St-Pierre B."/>
            <person name="Chen S."/>
            <person name="Sun C."/>
        </authorList>
    </citation>
    <scope>NUCLEOTIDE SEQUENCE [LARGE SCALE GENOMIC DNA]</scope>
</reference>
<evidence type="ECO:0000313" key="2">
    <source>
        <dbReference type="Proteomes" id="UP001060085"/>
    </source>
</evidence>
<protein>
    <submittedName>
        <fullName evidence="1">Uncharacterized protein</fullName>
    </submittedName>
</protein>
<organism evidence="1 2">
    <name type="scientific">Catharanthus roseus</name>
    <name type="common">Madagascar periwinkle</name>
    <name type="synonym">Vinca rosea</name>
    <dbReference type="NCBI Taxonomy" id="4058"/>
    <lineage>
        <taxon>Eukaryota</taxon>
        <taxon>Viridiplantae</taxon>
        <taxon>Streptophyta</taxon>
        <taxon>Embryophyta</taxon>
        <taxon>Tracheophyta</taxon>
        <taxon>Spermatophyta</taxon>
        <taxon>Magnoliopsida</taxon>
        <taxon>eudicotyledons</taxon>
        <taxon>Gunneridae</taxon>
        <taxon>Pentapetalae</taxon>
        <taxon>asterids</taxon>
        <taxon>lamiids</taxon>
        <taxon>Gentianales</taxon>
        <taxon>Apocynaceae</taxon>
        <taxon>Rauvolfioideae</taxon>
        <taxon>Vinceae</taxon>
        <taxon>Catharanthinae</taxon>
        <taxon>Catharanthus</taxon>
    </lineage>
</organism>
<dbReference type="EMBL" id="CM044706">
    <property type="protein sequence ID" value="KAI5659664.1"/>
    <property type="molecule type" value="Genomic_DNA"/>
</dbReference>